<dbReference type="EMBL" id="KZ805524">
    <property type="protein sequence ID" value="PVH94705.1"/>
    <property type="molecule type" value="Genomic_DNA"/>
</dbReference>
<name>A0A2V1D9H6_9PLEO</name>
<dbReference type="AlphaFoldDB" id="A0A2V1D9H6"/>
<keyword evidence="2" id="KW-1185">Reference proteome</keyword>
<gene>
    <name evidence="1" type="ORF">DM02DRAFT_182626</name>
</gene>
<sequence length="209" mass="22563">MEGEEERSSAGQSRSRDAMSLGAVVYDGSGGRTLEGCGDAGESWREGCDRDGGGGMMGMGMGMGASSTRQDRTRRPRGRYFFRGAAVHTSRCAPHVLSCPLFSFASLFWWQGFLFLSSKLSRANLQQKAVGLVSNRAASPNRYRPATSSVTCEAPLETSTATCETSRDLPSAAAIAKKKHQKHTHVAASLWHPHTHIFCCHPAAGRRGR</sequence>
<organism evidence="1 2">
    <name type="scientific">Periconia macrospinosa</name>
    <dbReference type="NCBI Taxonomy" id="97972"/>
    <lineage>
        <taxon>Eukaryota</taxon>
        <taxon>Fungi</taxon>
        <taxon>Dikarya</taxon>
        <taxon>Ascomycota</taxon>
        <taxon>Pezizomycotina</taxon>
        <taxon>Dothideomycetes</taxon>
        <taxon>Pleosporomycetidae</taxon>
        <taxon>Pleosporales</taxon>
        <taxon>Massarineae</taxon>
        <taxon>Periconiaceae</taxon>
        <taxon>Periconia</taxon>
    </lineage>
</organism>
<evidence type="ECO:0000313" key="1">
    <source>
        <dbReference type="EMBL" id="PVH94705.1"/>
    </source>
</evidence>
<evidence type="ECO:0000313" key="2">
    <source>
        <dbReference type="Proteomes" id="UP000244855"/>
    </source>
</evidence>
<dbReference type="Proteomes" id="UP000244855">
    <property type="component" value="Unassembled WGS sequence"/>
</dbReference>
<proteinExistence type="predicted"/>
<protein>
    <submittedName>
        <fullName evidence="1">Uncharacterized protein</fullName>
    </submittedName>
</protein>
<accession>A0A2V1D9H6</accession>
<reference evidence="1 2" key="1">
    <citation type="journal article" date="2018" name="Sci. Rep.">
        <title>Comparative genomics provides insights into the lifestyle and reveals functional heterogeneity of dark septate endophytic fungi.</title>
        <authorList>
            <person name="Knapp D.G."/>
            <person name="Nemeth J.B."/>
            <person name="Barry K."/>
            <person name="Hainaut M."/>
            <person name="Henrissat B."/>
            <person name="Johnson J."/>
            <person name="Kuo A."/>
            <person name="Lim J.H.P."/>
            <person name="Lipzen A."/>
            <person name="Nolan M."/>
            <person name="Ohm R.A."/>
            <person name="Tamas L."/>
            <person name="Grigoriev I.V."/>
            <person name="Spatafora J.W."/>
            <person name="Nagy L.G."/>
            <person name="Kovacs G.M."/>
        </authorList>
    </citation>
    <scope>NUCLEOTIDE SEQUENCE [LARGE SCALE GENOMIC DNA]</scope>
    <source>
        <strain evidence="1 2">DSE2036</strain>
    </source>
</reference>